<dbReference type="InterPro" id="IPR046670">
    <property type="entry name" value="DUF6540"/>
</dbReference>
<name>A0A1V6UGZ1_9EURO</name>
<protein>
    <submittedName>
        <fullName evidence="1">Uncharacterized protein</fullName>
    </submittedName>
</protein>
<dbReference type="STRING" id="36646.A0A1V6UGZ1"/>
<organism evidence="1 2">
    <name type="scientific">Penicillium coprophilum</name>
    <dbReference type="NCBI Taxonomy" id="36646"/>
    <lineage>
        <taxon>Eukaryota</taxon>
        <taxon>Fungi</taxon>
        <taxon>Dikarya</taxon>
        <taxon>Ascomycota</taxon>
        <taxon>Pezizomycotina</taxon>
        <taxon>Eurotiomycetes</taxon>
        <taxon>Eurotiomycetidae</taxon>
        <taxon>Eurotiales</taxon>
        <taxon>Aspergillaceae</taxon>
        <taxon>Penicillium</taxon>
    </lineage>
</organism>
<evidence type="ECO:0000313" key="1">
    <source>
        <dbReference type="EMBL" id="OQE37722.1"/>
    </source>
</evidence>
<accession>A0A1V6UGZ1</accession>
<gene>
    <name evidence="1" type="ORF">PENCOP_c009G08232</name>
</gene>
<sequence length="175" mass="20199">MPDKKGSNPQPSPLPAPDVYKVFTPEFDTVAYDPLDPPKRYHTGIYVEKDVENQQGSFFNVTGDIIAQSGMRFEVKDDYIPATTEYFHKTTEIGWIRKADFSRIRDILEALPRPTKQQGLDFWSMDPAKRNKLTWTKQNGELYGPGEQRRPIIKCNEWTHQLAIPKLRHEGILHG</sequence>
<keyword evidence="2" id="KW-1185">Reference proteome</keyword>
<evidence type="ECO:0000313" key="2">
    <source>
        <dbReference type="Proteomes" id="UP000191500"/>
    </source>
</evidence>
<reference evidence="2" key="1">
    <citation type="journal article" date="2017" name="Nat. Microbiol.">
        <title>Global analysis of biosynthetic gene clusters reveals vast potential of secondary metabolite production in Penicillium species.</title>
        <authorList>
            <person name="Nielsen J.C."/>
            <person name="Grijseels S."/>
            <person name="Prigent S."/>
            <person name="Ji B."/>
            <person name="Dainat J."/>
            <person name="Nielsen K.F."/>
            <person name="Frisvad J.C."/>
            <person name="Workman M."/>
            <person name="Nielsen J."/>
        </authorList>
    </citation>
    <scope>NUCLEOTIDE SEQUENCE [LARGE SCALE GENOMIC DNA]</scope>
    <source>
        <strain evidence="2">IBT 31321</strain>
    </source>
</reference>
<comment type="caution">
    <text evidence="1">The sequence shown here is derived from an EMBL/GenBank/DDBJ whole genome shotgun (WGS) entry which is preliminary data.</text>
</comment>
<dbReference type="Pfam" id="PF20174">
    <property type="entry name" value="DUF6540"/>
    <property type="match status" value="1"/>
</dbReference>
<dbReference type="AlphaFoldDB" id="A0A1V6UGZ1"/>
<proteinExistence type="predicted"/>
<dbReference type="EMBL" id="MDDG01000009">
    <property type="protein sequence ID" value="OQE37722.1"/>
    <property type="molecule type" value="Genomic_DNA"/>
</dbReference>
<dbReference type="Proteomes" id="UP000191500">
    <property type="component" value="Unassembled WGS sequence"/>
</dbReference>